<keyword evidence="2" id="KW-1185">Reference proteome</keyword>
<organism evidence="1 2">
    <name type="scientific">Paenibacillus stellifer</name>
    <dbReference type="NCBI Taxonomy" id="169760"/>
    <lineage>
        <taxon>Bacteria</taxon>
        <taxon>Bacillati</taxon>
        <taxon>Bacillota</taxon>
        <taxon>Bacilli</taxon>
        <taxon>Bacillales</taxon>
        <taxon>Paenibacillaceae</taxon>
        <taxon>Paenibacillus</taxon>
    </lineage>
</organism>
<accession>A0A089LSF7</accession>
<dbReference type="Proteomes" id="UP000029507">
    <property type="component" value="Chromosome"/>
</dbReference>
<dbReference type="AlphaFoldDB" id="A0A089LSF7"/>
<dbReference type="OrthoDB" id="3318844at2"/>
<reference evidence="1 2" key="1">
    <citation type="submission" date="2014-08" db="EMBL/GenBank/DDBJ databases">
        <title>Comparative genomics of the Paenibacillus odorifer group.</title>
        <authorList>
            <person name="den Bakker H.C."/>
            <person name="Tsai Y.-C."/>
            <person name="Martin N."/>
            <person name="Korlach J."/>
            <person name="Wiedmann M."/>
        </authorList>
    </citation>
    <scope>NUCLEOTIDE SEQUENCE [LARGE SCALE GENOMIC DNA]</scope>
    <source>
        <strain evidence="1 2">DSM 14472</strain>
    </source>
</reference>
<dbReference type="HOGENOM" id="CLU_942841_0_0_9"/>
<proteinExistence type="predicted"/>
<evidence type="ECO:0000313" key="2">
    <source>
        <dbReference type="Proteomes" id="UP000029507"/>
    </source>
</evidence>
<name>A0A089LSF7_9BACL</name>
<evidence type="ECO:0000313" key="1">
    <source>
        <dbReference type="EMBL" id="AIQ63030.1"/>
    </source>
</evidence>
<gene>
    <name evidence="1" type="ORF">PSTEL_07875</name>
</gene>
<protein>
    <submittedName>
        <fullName evidence="1">Uncharacterized protein</fullName>
    </submittedName>
</protein>
<dbReference type="KEGG" id="pste:PSTEL_07875"/>
<dbReference type="RefSeq" id="WP_038694492.1">
    <property type="nucleotide sequence ID" value="NZ_CP009286.1"/>
</dbReference>
<dbReference type="EMBL" id="CP009286">
    <property type="protein sequence ID" value="AIQ63030.1"/>
    <property type="molecule type" value="Genomic_DNA"/>
</dbReference>
<sequence length="295" mass="32181">MTGTATTLLFKSVCFAPSEYFGNSPESREFGEKIAEVPIIIDLFKVPLLKLRWETVADELSGSRDGIRGAMYSRFIGKPGERYFLCGDARYYQQVHELPARARMSGTAGLLQVQYKMMGLGPRNMAYVTPLLTNISLAEIRQMTVKDIGMAASIMLLLSSSDAQAAAVPDKVLAGNAQAVPSLPAHIAAVTNQDAWMLRVWTEQGVRKAIEEAVAAGDTGLISLSAAPVYERASESSPGDRLGAPPVGRLYLVKVKESIGKLPQLYEEFDISGYAVDKQRFTRTRMFGSFTVDSP</sequence>